<proteinExistence type="predicted"/>
<reference evidence="1" key="1">
    <citation type="submission" date="2022-02" db="EMBL/GenBank/DDBJ databases">
        <title>Plant Genome Project.</title>
        <authorList>
            <person name="Zhang R.-G."/>
        </authorList>
    </citation>
    <scope>NUCLEOTIDE SEQUENCE</scope>
    <source>
        <strain evidence="1">AT1</strain>
    </source>
</reference>
<accession>A0ACC0PNF0</accession>
<sequence length="172" mass="19321">MPPFVLLLLLGLESYYLQVHPGWLLFIVLTVLDLELCISRFTTVSVAAVSAGGLFWFSLESGAAVFCRAILSLSPATDTKPIGLPLPEWVVGEKEKSRRIWGLEAAVESWTKHGISILFSNGYLIWHIVAEVNFVVDFVFLHFTLLFLYPKCAILSSNHQLFDEMPHRNVVT</sequence>
<protein>
    <submittedName>
        <fullName evidence="1">Uncharacterized protein</fullName>
    </submittedName>
</protein>
<evidence type="ECO:0000313" key="1">
    <source>
        <dbReference type="EMBL" id="KAI8567247.1"/>
    </source>
</evidence>
<dbReference type="EMBL" id="CM046389">
    <property type="protein sequence ID" value="KAI8567247.1"/>
    <property type="molecule type" value="Genomic_DNA"/>
</dbReference>
<organism evidence="1 2">
    <name type="scientific">Rhododendron molle</name>
    <name type="common">Chinese azalea</name>
    <name type="synonym">Azalea mollis</name>
    <dbReference type="NCBI Taxonomy" id="49168"/>
    <lineage>
        <taxon>Eukaryota</taxon>
        <taxon>Viridiplantae</taxon>
        <taxon>Streptophyta</taxon>
        <taxon>Embryophyta</taxon>
        <taxon>Tracheophyta</taxon>
        <taxon>Spermatophyta</taxon>
        <taxon>Magnoliopsida</taxon>
        <taxon>eudicotyledons</taxon>
        <taxon>Gunneridae</taxon>
        <taxon>Pentapetalae</taxon>
        <taxon>asterids</taxon>
        <taxon>Ericales</taxon>
        <taxon>Ericaceae</taxon>
        <taxon>Ericoideae</taxon>
        <taxon>Rhodoreae</taxon>
        <taxon>Rhododendron</taxon>
    </lineage>
</organism>
<gene>
    <name evidence="1" type="ORF">RHMOL_Rhmol02G0106200</name>
</gene>
<dbReference type="Proteomes" id="UP001062846">
    <property type="component" value="Chromosome 2"/>
</dbReference>
<name>A0ACC0PNF0_RHOML</name>
<comment type="caution">
    <text evidence="1">The sequence shown here is derived from an EMBL/GenBank/DDBJ whole genome shotgun (WGS) entry which is preliminary data.</text>
</comment>
<evidence type="ECO:0000313" key="2">
    <source>
        <dbReference type="Proteomes" id="UP001062846"/>
    </source>
</evidence>
<keyword evidence="2" id="KW-1185">Reference proteome</keyword>